<sequence>MDTSQMSENDSQLVALSCREIEDFMLKDFNALDYESSRNMTREDYVLLNRLPYCEPK</sequence>
<reference evidence="1" key="1">
    <citation type="submission" date="2021-02" db="EMBL/GenBank/DDBJ databases">
        <authorList>
            <person name="Nowell W R."/>
        </authorList>
    </citation>
    <scope>NUCLEOTIDE SEQUENCE</scope>
</reference>
<dbReference type="EMBL" id="CAJOBB010005693">
    <property type="protein sequence ID" value="CAF4137189.1"/>
    <property type="molecule type" value="Genomic_DNA"/>
</dbReference>
<dbReference type="Proteomes" id="UP000663868">
    <property type="component" value="Unassembled WGS sequence"/>
</dbReference>
<accession>A0A819X8N8</accession>
<proteinExistence type="predicted"/>
<evidence type="ECO:0000313" key="1">
    <source>
        <dbReference type="EMBL" id="CAF4137189.1"/>
    </source>
</evidence>
<comment type="caution">
    <text evidence="1">The sequence shown here is derived from an EMBL/GenBank/DDBJ whole genome shotgun (WGS) entry which is preliminary data.</text>
</comment>
<dbReference type="AlphaFoldDB" id="A0A819X8N8"/>
<gene>
    <name evidence="1" type="ORF">KXQ929_LOCUS36493</name>
</gene>
<evidence type="ECO:0000313" key="2">
    <source>
        <dbReference type="Proteomes" id="UP000663868"/>
    </source>
</evidence>
<feature type="non-terminal residue" evidence="1">
    <location>
        <position position="57"/>
    </location>
</feature>
<name>A0A819X8N8_9BILA</name>
<organism evidence="1 2">
    <name type="scientific">Adineta steineri</name>
    <dbReference type="NCBI Taxonomy" id="433720"/>
    <lineage>
        <taxon>Eukaryota</taxon>
        <taxon>Metazoa</taxon>
        <taxon>Spiralia</taxon>
        <taxon>Gnathifera</taxon>
        <taxon>Rotifera</taxon>
        <taxon>Eurotatoria</taxon>
        <taxon>Bdelloidea</taxon>
        <taxon>Adinetida</taxon>
        <taxon>Adinetidae</taxon>
        <taxon>Adineta</taxon>
    </lineage>
</organism>
<protein>
    <submittedName>
        <fullName evidence="1">Uncharacterized protein</fullName>
    </submittedName>
</protein>